<dbReference type="AlphaFoldDB" id="A0A5Q3Q380"/>
<dbReference type="CDD" id="cd07716">
    <property type="entry name" value="RNaseZ_short-form-like_MBL-fold"/>
    <property type="match status" value="1"/>
</dbReference>
<dbReference type="Gene3D" id="3.60.15.10">
    <property type="entry name" value="Ribonuclease Z/Hydroxyacylglutathione hydrolase-like"/>
    <property type="match status" value="1"/>
</dbReference>
<evidence type="ECO:0000313" key="2">
    <source>
        <dbReference type="EMBL" id="QGK69041.1"/>
    </source>
</evidence>
<dbReference type="PANTHER" id="PTHR46018">
    <property type="entry name" value="ZINC PHOSPHODIESTERASE ELAC PROTEIN 1"/>
    <property type="match status" value="1"/>
</dbReference>
<dbReference type="KEGG" id="sace:GIY23_05365"/>
<feature type="domain" description="Metallo-beta-lactamase" evidence="1">
    <location>
        <begin position="18"/>
        <end position="202"/>
    </location>
</feature>
<gene>
    <name evidence="2" type="ORF">GIY23_05365</name>
</gene>
<proteinExistence type="predicted"/>
<dbReference type="InterPro" id="IPR001279">
    <property type="entry name" value="Metallo-B-lactamas"/>
</dbReference>
<name>A0A5Q3Q380_9PSEU</name>
<accession>A0A5Q3Q380</accession>
<dbReference type="SMART" id="SM00849">
    <property type="entry name" value="Lactamase_B"/>
    <property type="match status" value="1"/>
</dbReference>
<dbReference type="InterPro" id="IPR036866">
    <property type="entry name" value="RibonucZ/Hydroxyglut_hydro"/>
</dbReference>
<dbReference type="SUPFAM" id="SSF56281">
    <property type="entry name" value="Metallo-hydrolase/oxidoreductase"/>
    <property type="match status" value="1"/>
</dbReference>
<dbReference type="PANTHER" id="PTHR46018:SF4">
    <property type="entry name" value="METALLO-HYDROLASE YHFI-RELATED"/>
    <property type="match status" value="1"/>
</dbReference>
<dbReference type="GO" id="GO:0042781">
    <property type="term" value="F:3'-tRNA processing endoribonuclease activity"/>
    <property type="evidence" value="ECO:0007669"/>
    <property type="project" value="TreeGrafter"/>
</dbReference>
<dbReference type="Proteomes" id="UP000371041">
    <property type="component" value="Chromosome"/>
</dbReference>
<reference evidence="3" key="1">
    <citation type="submission" date="2019-11" db="EMBL/GenBank/DDBJ databases">
        <title>The complete genome sequence of Saccharopolyspora sp. E2A.</title>
        <authorList>
            <person name="Zhang G."/>
        </authorList>
    </citation>
    <scope>NUCLEOTIDE SEQUENCE [LARGE SCALE GENOMIC DNA]</scope>
    <source>
        <strain evidence="3">E2A</strain>
    </source>
</reference>
<organism evidence="2 3">
    <name type="scientific">Allosaccharopolyspora coralli</name>
    <dbReference type="NCBI Taxonomy" id="2665642"/>
    <lineage>
        <taxon>Bacteria</taxon>
        <taxon>Bacillati</taxon>
        <taxon>Actinomycetota</taxon>
        <taxon>Actinomycetes</taxon>
        <taxon>Pseudonocardiales</taxon>
        <taxon>Pseudonocardiaceae</taxon>
        <taxon>Allosaccharopolyspora</taxon>
    </lineage>
</organism>
<keyword evidence="3" id="KW-1185">Reference proteome</keyword>
<evidence type="ECO:0000313" key="3">
    <source>
        <dbReference type="Proteomes" id="UP000371041"/>
    </source>
</evidence>
<sequence>MRLTVLGCSGGVPGPESPASGYLLEHDGTRLMLDMGNGTLGRLQRVASPFDLDAVVLSHLHPDHCADFAALTVLRRFHPRLPDLGRLPLFGPPEASERLAALYAANPAELAETDLSGFYDFRPPPEEPVRIGPFEITAIPVNHVVPTWGYRVEAGGRVLAYTGDTGPCASLTDLARDVDVLLCEASWADAPDQPSNLHLSGRQAGELATRAGVRRLLLTHLLAWSDRAPVDAEARAAFTGDAEWVVPDAQYTV</sequence>
<protein>
    <submittedName>
        <fullName evidence="2">MBL fold metallo-hydrolase</fullName>
    </submittedName>
</protein>
<dbReference type="Pfam" id="PF12706">
    <property type="entry name" value="Lactamase_B_2"/>
    <property type="match status" value="1"/>
</dbReference>
<keyword evidence="2" id="KW-0378">Hydrolase</keyword>
<dbReference type="RefSeq" id="WP_154075642.1">
    <property type="nucleotide sequence ID" value="NZ_CP045929.1"/>
</dbReference>
<evidence type="ECO:0000259" key="1">
    <source>
        <dbReference type="SMART" id="SM00849"/>
    </source>
</evidence>
<dbReference type="EMBL" id="CP045929">
    <property type="protein sequence ID" value="QGK69041.1"/>
    <property type="molecule type" value="Genomic_DNA"/>
</dbReference>